<accession>A0A161WZL0</accession>
<feature type="region of interest" description="Disordered" evidence="5">
    <location>
        <begin position="117"/>
        <end position="140"/>
    </location>
</feature>
<proteinExistence type="predicted"/>
<evidence type="ECO:0000313" key="7">
    <source>
        <dbReference type="EMBL" id="WOG86334.1"/>
    </source>
</evidence>
<dbReference type="Gramene" id="KZN04175">
    <property type="protein sequence ID" value="KZN04175"/>
    <property type="gene ID" value="DCAR_005012"/>
</dbReference>
<protein>
    <submittedName>
        <fullName evidence="7">Uncharacterized protein</fullName>
    </submittedName>
</protein>
<keyword evidence="8" id="KW-1185">Reference proteome</keyword>
<dbReference type="AlphaFoldDB" id="A0A161WZL0"/>
<evidence type="ECO:0000313" key="8">
    <source>
        <dbReference type="Proteomes" id="UP000077755"/>
    </source>
</evidence>
<evidence type="ECO:0000256" key="5">
    <source>
        <dbReference type="SAM" id="MobiDB-lite"/>
    </source>
</evidence>
<organism evidence="7 8">
    <name type="scientific">Daucus carota subsp. sativus</name>
    <name type="common">Carrot</name>
    <dbReference type="NCBI Taxonomy" id="79200"/>
    <lineage>
        <taxon>Eukaryota</taxon>
        <taxon>Viridiplantae</taxon>
        <taxon>Streptophyta</taxon>
        <taxon>Embryophyta</taxon>
        <taxon>Tracheophyta</taxon>
        <taxon>Spermatophyta</taxon>
        <taxon>Magnoliopsida</taxon>
        <taxon>eudicotyledons</taxon>
        <taxon>Gunneridae</taxon>
        <taxon>Pentapetalae</taxon>
        <taxon>asterids</taxon>
        <taxon>campanulids</taxon>
        <taxon>Apiales</taxon>
        <taxon>Apiaceae</taxon>
        <taxon>Apioideae</taxon>
        <taxon>Scandiceae</taxon>
        <taxon>Daucinae</taxon>
        <taxon>Daucus</taxon>
        <taxon>Daucus sect. Daucus</taxon>
    </lineage>
</organism>
<keyword evidence="3 6" id="KW-1133">Transmembrane helix</keyword>
<evidence type="ECO:0000256" key="1">
    <source>
        <dbReference type="ARBA" id="ARBA00004141"/>
    </source>
</evidence>
<keyword evidence="4 6" id="KW-0472">Membrane</keyword>
<dbReference type="PANTHER" id="PTHR23515">
    <property type="entry name" value="HIGH-AFFINITY NITRATE TRANSPORTER 2.3"/>
    <property type="match status" value="1"/>
</dbReference>
<gene>
    <name evidence="7" type="ORF">DCAR_0205536</name>
</gene>
<dbReference type="GO" id="GO:0015112">
    <property type="term" value="F:nitrate transmembrane transporter activity"/>
    <property type="evidence" value="ECO:0007669"/>
    <property type="project" value="InterPro"/>
</dbReference>
<dbReference type="EMBL" id="CP093344">
    <property type="protein sequence ID" value="WOG86334.1"/>
    <property type="molecule type" value="Genomic_DNA"/>
</dbReference>
<reference evidence="7" key="2">
    <citation type="submission" date="2022-03" db="EMBL/GenBank/DDBJ databases">
        <title>Draft title - Genomic analysis of global carrot germplasm unveils the trajectory of domestication and the origin of high carotenoid orange carrot.</title>
        <authorList>
            <person name="Iorizzo M."/>
            <person name="Ellison S."/>
            <person name="Senalik D."/>
            <person name="Macko-Podgorni A."/>
            <person name="Grzebelus D."/>
            <person name="Bostan H."/>
            <person name="Rolling W."/>
            <person name="Curaba J."/>
            <person name="Simon P."/>
        </authorList>
    </citation>
    <scope>NUCLEOTIDE SEQUENCE</scope>
    <source>
        <tissue evidence="7">Leaf</tissue>
    </source>
</reference>
<keyword evidence="2 6" id="KW-0812">Transmembrane</keyword>
<sequence>MVKEVMHLIECKGYEVQVWSIFLNDVDQFRMRWPRKSNIKVNAHRYRQRWALTYMGIMIVACTMPVTLVHFPQWGSMFLPPSRDVVKGSEEHYYVSEWTEDEKQQGMHQGSVIFAETSRSERGRRVASAPTPPYATPNHA</sequence>
<evidence type="ECO:0000256" key="3">
    <source>
        <dbReference type="ARBA" id="ARBA00022989"/>
    </source>
</evidence>
<dbReference type="InterPro" id="IPR044772">
    <property type="entry name" value="NO3_transporter"/>
</dbReference>
<evidence type="ECO:0000256" key="2">
    <source>
        <dbReference type="ARBA" id="ARBA00022692"/>
    </source>
</evidence>
<reference evidence="7" key="1">
    <citation type="journal article" date="2016" name="Nat. Genet.">
        <title>A high-quality carrot genome assembly provides new insights into carotenoid accumulation and asterid genome evolution.</title>
        <authorList>
            <person name="Iorizzo M."/>
            <person name="Ellison S."/>
            <person name="Senalik D."/>
            <person name="Zeng P."/>
            <person name="Satapoomin P."/>
            <person name="Huang J."/>
            <person name="Bowman M."/>
            <person name="Iovene M."/>
            <person name="Sanseverino W."/>
            <person name="Cavagnaro P."/>
            <person name="Yildiz M."/>
            <person name="Macko-Podgorni A."/>
            <person name="Moranska E."/>
            <person name="Grzebelus E."/>
            <person name="Grzebelus D."/>
            <person name="Ashrafi H."/>
            <person name="Zheng Z."/>
            <person name="Cheng S."/>
            <person name="Spooner D."/>
            <person name="Van Deynze A."/>
            <person name="Simon P."/>
        </authorList>
    </citation>
    <scope>NUCLEOTIDE SEQUENCE</scope>
    <source>
        <tissue evidence="7">Leaf</tissue>
    </source>
</reference>
<dbReference type="GO" id="GO:0016020">
    <property type="term" value="C:membrane"/>
    <property type="evidence" value="ECO:0007669"/>
    <property type="project" value="UniProtKB-SubCell"/>
</dbReference>
<name>A0A161WZL0_DAUCS</name>
<feature type="transmembrane region" description="Helical" evidence="6">
    <location>
        <begin position="50"/>
        <end position="71"/>
    </location>
</feature>
<evidence type="ECO:0000256" key="6">
    <source>
        <dbReference type="SAM" id="Phobius"/>
    </source>
</evidence>
<evidence type="ECO:0000256" key="4">
    <source>
        <dbReference type="ARBA" id="ARBA00023136"/>
    </source>
</evidence>
<dbReference type="Proteomes" id="UP000077755">
    <property type="component" value="Chromosome 2"/>
</dbReference>
<feature type="compositionally biased region" description="Pro residues" evidence="5">
    <location>
        <begin position="130"/>
        <end position="140"/>
    </location>
</feature>
<comment type="subcellular location">
    <subcellularLocation>
        <location evidence="1">Membrane</location>
        <topology evidence="1">Multi-pass membrane protein</topology>
    </subcellularLocation>
</comment>